<dbReference type="InterPro" id="IPR003715">
    <property type="entry name" value="Poly_export_N"/>
</dbReference>
<dbReference type="Gene3D" id="3.10.560.10">
    <property type="entry name" value="Outer membrane lipoprotein wza domain like"/>
    <property type="match status" value="1"/>
</dbReference>
<name>A0A6J4P9E4_9CYAN</name>
<dbReference type="PANTHER" id="PTHR33619:SF3">
    <property type="entry name" value="POLYSACCHARIDE EXPORT PROTEIN GFCE-RELATED"/>
    <property type="match status" value="1"/>
</dbReference>
<dbReference type="InterPro" id="IPR049712">
    <property type="entry name" value="Poly_export"/>
</dbReference>
<dbReference type="GO" id="GO:0015159">
    <property type="term" value="F:polysaccharide transmembrane transporter activity"/>
    <property type="evidence" value="ECO:0007669"/>
    <property type="project" value="InterPro"/>
</dbReference>
<dbReference type="EMBL" id="CADCTY010002136">
    <property type="protein sequence ID" value="CAA9406389.1"/>
    <property type="molecule type" value="Genomic_DNA"/>
</dbReference>
<evidence type="ECO:0000259" key="2">
    <source>
        <dbReference type="Pfam" id="PF02563"/>
    </source>
</evidence>
<protein>
    <submittedName>
        <fullName evidence="3">EPS I polysaccharide export outer membrane protein EPSA</fullName>
    </submittedName>
</protein>
<gene>
    <name evidence="3" type="ORF">AVDCRST_MAG94-6188</name>
</gene>
<evidence type="ECO:0000256" key="1">
    <source>
        <dbReference type="ARBA" id="ARBA00022729"/>
    </source>
</evidence>
<keyword evidence="1" id="KW-0732">Signal</keyword>
<dbReference type="Pfam" id="PF02563">
    <property type="entry name" value="Poly_export"/>
    <property type="match status" value="1"/>
</dbReference>
<sequence length="368" mass="39944">MRLQQFAISILTTIAIATGIPFPGYALPLSPGDRVRVLTPMDDELPPESRFRLSGLYEVNVDGTLQIPFLEPQPAVGLEVATVQKNLAEALVSKGFFRPESLELSVSVVSWAPIQVMVAGETFRPGRVLLNVVTESEQRQEERSPLATAGMTGKVLTGNYAPDRYLSAAIRSAGGLKPTADLQHIRLLRGKQEKTFDLSGVLTGKLVPDVPLIAGDEVTVPALSYRQTNLVRPSQLTPAEITVFLSNLTVPTTPNISKGGQVASLPYGTRLSQAAIAAGCAGGTQRTNARRRAVLVQTDRETGKTTVTERSIERLLKRSDNDTENPFLMPQDGVVCYDSTVTNLASIFRLIADIASPFFVINRLFRDE</sequence>
<organism evidence="3">
    <name type="scientific">uncultured Leptolyngbya sp</name>
    <dbReference type="NCBI Taxonomy" id="332963"/>
    <lineage>
        <taxon>Bacteria</taxon>
        <taxon>Bacillati</taxon>
        <taxon>Cyanobacteriota</taxon>
        <taxon>Cyanophyceae</taxon>
        <taxon>Leptolyngbyales</taxon>
        <taxon>Leptolyngbyaceae</taxon>
        <taxon>Leptolyngbya group</taxon>
        <taxon>Leptolyngbya</taxon>
        <taxon>environmental samples</taxon>
    </lineage>
</organism>
<reference evidence="3" key="1">
    <citation type="submission" date="2020-02" db="EMBL/GenBank/DDBJ databases">
        <authorList>
            <person name="Meier V. D."/>
        </authorList>
    </citation>
    <scope>NUCLEOTIDE SEQUENCE</scope>
    <source>
        <strain evidence="3">AVDCRST_MAG94</strain>
    </source>
</reference>
<dbReference type="PANTHER" id="PTHR33619">
    <property type="entry name" value="POLYSACCHARIDE EXPORT PROTEIN GFCE-RELATED"/>
    <property type="match status" value="1"/>
</dbReference>
<proteinExistence type="predicted"/>
<dbReference type="AlphaFoldDB" id="A0A6J4P9E4"/>
<evidence type="ECO:0000313" key="3">
    <source>
        <dbReference type="EMBL" id="CAA9406389.1"/>
    </source>
</evidence>
<accession>A0A6J4P9E4</accession>
<feature type="domain" description="Polysaccharide export protein N-terminal" evidence="2">
    <location>
        <begin position="28"/>
        <end position="99"/>
    </location>
</feature>